<comment type="caution">
    <text evidence="3">The sequence shown here is derived from an EMBL/GenBank/DDBJ whole genome shotgun (WGS) entry which is preliminary data.</text>
</comment>
<evidence type="ECO:0000313" key="3">
    <source>
        <dbReference type="EMBL" id="GAA4310466.1"/>
    </source>
</evidence>
<dbReference type="Gene3D" id="2.30.180.10">
    <property type="entry name" value="FAS1 domain"/>
    <property type="match status" value="1"/>
</dbReference>
<evidence type="ECO:0000313" key="4">
    <source>
        <dbReference type="Proteomes" id="UP001501207"/>
    </source>
</evidence>
<dbReference type="EMBL" id="BAABFN010000004">
    <property type="protein sequence ID" value="GAA4310466.1"/>
    <property type="molecule type" value="Genomic_DNA"/>
</dbReference>
<name>A0ABP8FTA9_9BACT</name>
<dbReference type="Gene3D" id="2.60.120.260">
    <property type="entry name" value="Galactose-binding domain-like"/>
    <property type="match status" value="2"/>
</dbReference>
<dbReference type="InterPro" id="IPR036378">
    <property type="entry name" value="FAS1_dom_sf"/>
</dbReference>
<evidence type="ECO:0000256" key="1">
    <source>
        <dbReference type="ARBA" id="ARBA00022729"/>
    </source>
</evidence>
<dbReference type="InterPro" id="IPR005084">
    <property type="entry name" value="CBM6"/>
</dbReference>
<reference evidence="4" key="1">
    <citation type="journal article" date="2019" name="Int. J. Syst. Evol. Microbiol.">
        <title>The Global Catalogue of Microorganisms (GCM) 10K type strain sequencing project: providing services to taxonomists for standard genome sequencing and annotation.</title>
        <authorList>
            <consortium name="The Broad Institute Genomics Platform"/>
            <consortium name="The Broad Institute Genome Sequencing Center for Infectious Disease"/>
            <person name="Wu L."/>
            <person name="Ma J."/>
        </authorList>
    </citation>
    <scope>NUCLEOTIDE SEQUENCE [LARGE SCALE GENOMIC DNA]</scope>
    <source>
        <strain evidence="4">JCM 17664</strain>
    </source>
</reference>
<sequence length="541" mass="59719">MKKSLNRYLPLAIIAGFLVSAVSCRKTPDEYRYARPVQQVSLNTYDFLKTQEGLYDTLLYLLDETGLTDTLKTKEITFFAPQDYSIMTAMHNLNVARIQNGDLGDWTLDSVPVGMWDTLLHRYMVAGIVDLDSLNYADGVTLKTPYGYEMNGRTITTGASGIKGGGSKQIEYSDKNNSRYTRDWVSATTRTVNLKTENGMLHILASRHVFGFSSFVDSIYPLLRSPFQGKWGLIPGTIEAANYDEGGEGVAYHDLDAVNQGNAGFRISEGVDLAKCSEGLYNIGYTNPGEWTKYSVEVQSAENYLLNVRVATTNNFSVIHVTLDGEDISGPMNVVNTKAWQTWKTIMMDHPIHLKAGKHTVGLFLDAGSINLSRFGLIPVAKRPYHGTPLALPGTILCNEFDYGGEGLGYHDTDADNKGNARVDMRFFEGVDLENCAEGGYDVGTPRPGEWIAYTVNVAQTGQYEIISRVASAAAGGQFHLQFDGQDIGDIQQAPATGGWQAWTDVKTVVTLTAGVHELRYCYDSQGFNWQKMVIVPVEQQ</sequence>
<dbReference type="SMART" id="SM00606">
    <property type="entry name" value="CBD_IV"/>
    <property type="match status" value="2"/>
</dbReference>
<dbReference type="Proteomes" id="UP001501207">
    <property type="component" value="Unassembled WGS sequence"/>
</dbReference>
<feature type="domain" description="CBM6" evidence="2">
    <location>
        <begin position="408"/>
        <end position="536"/>
    </location>
</feature>
<proteinExistence type="predicted"/>
<protein>
    <recommendedName>
        <fullName evidence="2">CBM6 domain-containing protein</fullName>
    </recommendedName>
</protein>
<keyword evidence="4" id="KW-1185">Reference proteome</keyword>
<dbReference type="InterPro" id="IPR008979">
    <property type="entry name" value="Galactose-bd-like_sf"/>
</dbReference>
<evidence type="ECO:0000259" key="2">
    <source>
        <dbReference type="PROSITE" id="PS51175"/>
    </source>
</evidence>
<dbReference type="InterPro" id="IPR006584">
    <property type="entry name" value="Cellulose-bd_IV"/>
</dbReference>
<organism evidence="3 4">
    <name type="scientific">Compostibacter hankyongensis</name>
    <dbReference type="NCBI Taxonomy" id="1007089"/>
    <lineage>
        <taxon>Bacteria</taxon>
        <taxon>Pseudomonadati</taxon>
        <taxon>Bacteroidota</taxon>
        <taxon>Chitinophagia</taxon>
        <taxon>Chitinophagales</taxon>
        <taxon>Chitinophagaceae</taxon>
        <taxon>Compostibacter</taxon>
    </lineage>
</organism>
<dbReference type="SUPFAM" id="SSF49785">
    <property type="entry name" value="Galactose-binding domain-like"/>
    <property type="match status" value="2"/>
</dbReference>
<dbReference type="RefSeq" id="WP_344978578.1">
    <property type="nucleotide sequence ID" value="NZ_BAABFN010000004.1"/>
</dbReference>
<dbReference type="PROSITE" id="PS51175">
    <property type="entry name" value="CBM6"/>
    <property type="match status" value="2"/>
</dbReference>
<dbReference type="Pfam" id="PF03422">
    <property type="entry name" value="CBM_6"/>
    <property type="match status" value="2"/>
</dbReference>
<keyword evidence="1" id="KW-0732">Signal</keyword>
<dbReference type="PROSITE" id="PS51257">
    <property type="entry name" value="PROKAR_LIPOPROTEIN"/>
    <property type="match status" value="1"/>
</dbReference>
<dbReference type="SUPFAM" id="SSF82153">
    <property type="entry name" value="FAS1 domain"/>
    <property type="match status" value="1"/>
</dbReference>
<dbReference type="CDD" id="cd04080">
    <property type="entry name" value="CBM6_cellulase-like"/>
    <property type="match status" value="2"/>
</dbReference>
<accession>A0ABP8FTA9</accession>
<feature type="domain" description="CBM6" evidence="2">
    <location>
        <begin position="236"/>
        <end position="378"/>
    </location>
</feature>
<gene>
    <name evidence="3" type="ORF">GCM10023143_18960</name>
</gene>